<dbReference type="GO" id="GO:0009401">
    <property type="term" value="P:phosphoenolpyruvate-dependent sugar phosphotransferase system"/>
    <property type="evidence" value="ECO:0007669"/>
    <property type="project" value="UniProtKB-KW"/>
</dbReference>
<evidence type="ECO:0000256" key="4">
    <source>
        <dbReference type="ARBA" id="ARBA00022683"/>
    </source>
</evidence>
<dbReference type="InterPro" id="IPR050399">
    <property type="entry name" value="HPr"/>
</dbReference>
<dbReference type="Gene3D" id="3.30.1340.10">
    <property type="entry name" value="HPr-like"/>
    <property type="match status" value="1"/>
</dbReference>
<feature type="domain" description="HPr" evidence="5">
    <location>
        <begin position="19"/>
        <end position="106"/>
    </location>
</feature>
<evidence type="ECO:0000256" key="1">
    <source>
        <dbReference type="ARBA" id="ARBA00004496"/>
    </source>
</evidence>
<evidence type="ECO:0000256" key="3">
    <source>
        <dbReference type="ARBA" id="ARBA00022490"/>
    </source>
</evidence>
<dbReference type="SUPFAM" id="SSF55594">
    <property type="entry name" value="HPr-like"/>
    <property type="match status" value="1"/>
</dbReference>
<reference evidence="6" key="1">
    <citation type="submission" date="2019-09" db="EMBL/GenBank/DDBJ databases">
        <authorList>
            <person name="Cremers G."/>
        </authorList>
    </citation>
    <scope>NUCLEOTIDE SEQUENCE [LARGE SCALE GENOMIC DNA]</scope>
    <source>
        <strain evidence="6">3B</strain>
    </source>
</reference>
<dbReference type="PROSITE" id="PS51350">
    <property type="entry name" value="PTS_HPR_DOM"/>
    <property type="match status" value="1"/>
</dbReference>
<dbReference type="EMBL" id="CABFUZ020000112">
    <property type="protein sequence ID" value="VVM06344.1"/>
    <property type="molecule type" value="Genomic_DNA"/>
</dbReference>
<dbReference type="PANTHER" id="PTHR33705:SF2">
    <property type="entry name" value="PHOSPHOCARRIER PROTEIN NPR"/>
    <property type="match status" value="1"/>
</dbReference>
<dbReference type="NCBIfam" id="TIGR01003">
    <property type="entry name" value="PTS_HPr_family"/>
    <property type="match status" value="1"/>
</dbReference>
<name>A0A5E6MLP3_9BACT</name>
<dbReference type="PANTHER" id="PTHR33705">
    <property type="entry name" value="PHOSPHOCARRIER PROTEIN HPR"/>
    <property type="match status" value="1"/>
</dbReference>
<dbReference type="PROSITE" id="PS00589">
    <property type="entry name" value="PTS_HPR_SER"/>
    <property type="match status" value="1"/>
</dbReference>
<dbReference type="InterPro" id="IPR002114">
    <property type="entry name" value="PTS_HPr_Ser_P_site"/>
</dbReference>
<evidence type="ECO:0000256" key="2">
    <source>
        <dbReference type="ARBA" id="ARBA00010736"/>
    </source>
</evidence>
<evidence type="ECO:0000313" key="7">
    <source>
        <dbReference type="Proteomes" id="UP000381693"/>
    </source>
</evidence>
<accession>A0A5E6MLP3</accession>
<gene>
    <name evidence="6" type="primary">crh</name>
    <name evidence="6" type="ORF">MAMC_01045</name>
</gene>
<dbReference type="PRINTS" id="PR00107">
    <property type="entry name" value="PHOSPHOCPHPR"/>
</dbReference>
<comment type="caution">
    <text evidence="6">The sequence shown here is derived from an EMBL/GenBank/DDBJ whole genome shotgun (WGS) entry which is preliminary data.</text>
</comment>
<dbReference type="Pfam" id="PF00381">
    <property type="entry name" value="PTS-HPr"/>
    <property type="match status" value="1"/>
</dbReference>
<proteinExistence type="inferred from homology"/>
<sequence>MEQPSGENRGKEKGAAVGEAEAEVVIRNKLGLHARPAAMFVKVANRFSSNIQVEKEGEVVNGKSIMGIMILAANQGSRLKVSAKGPDAAAAVDALRDLVERNFDQEG</sequence>
<protein>
    <submittedName>
        <fullName evidence="6">HPr-like protein Crh</fullName>
    </submittedName>
</protein>
<dbReference type="InterPro" id="IPR000032">
    <property type="entry name" value="HPr-like"/>
</dbReference>
<organism evidence="6 7">
    <name type="scientific">Methylacidimicrobium cyclopophantes</name>
    <dbReference type="NCBI Taxonomy" id="1041766"/>
    <lineage>
        <taxon>Bacteria</taxon>
        <taxon>Pseudomonadati</taxon>
        <taxon>Verrucomicrobiota</taxon>
        <taxon>Methylacidimicrobium</taxon>
    </lineage>
</organism>
<keyword evidence="3" id="KW-0963">Cytoplasm</keyword>
<evidence type="ECO:0000313" key="6">
    <source>
        <dbReference type="EMBL" id="VVM06344.1"/>
    </source>
</evidence>
<dbReference type="RefSeq" id="WP_246189561.1">
    <property type="nucleotide sequence ID" value="NZ_CABFUZ020000112.1"/>
</dbReference>
<keyword evidence="7" id="KW-1185">Reference proteome</keyword>
<dbReference type="InterPro" id="IPR001020">
    <property type="entry name" value="PTS_HPr_His_P_site"/>
</dbReference>
<evidence type="ECO:0000259" key="5">
    <source>
        <dbReference type="PROSITE" id="PS51350"/>
    </source>
</evidence>
<dbReference type="GO" id="GO:0005737">
    <property type="term" value="C:cytoplasm"/>
    <property type="evidence" value="ECO:0007669"/>
    <property type="project" value="UniProtKB-SubCell"/>
</dbReference>
<comment type="similarity">
    <text evidence="2">Belongs to the HPr family.</text>
</comment>
<dbReference type="AlphaFoldDB" id="A0A5E6MLP3"/>
<comment type="subcellular location">
    <subcellularLocation>
        <location evidence="1">Cytoplasm</location>
    </subcellularLocation>
</comment>
<dbReference type="Proteomes" id="UP000381693">
    <property type="component" value="Unassembled WGS sequence"/>
</dbReference>
<dbReference type="InterPro" id="IPR035895">
    <property type="entry name" value="HPr-like_sf"/>
</dbReference>
<dbReference type="CDD" id="cd00367">
    <property type="entry name" value="PTS-HPr_like"/>
    <property type="match status" value="1"/>
</dbReference>
<dbReference type="PROSITE" id="PS00369">
    <property type="entry name" value="PTS_HPR_HIS"/>
    <property type="match status" value="1"/>
</dbReference>
<keyword evidence="4" id="KW-0598">Phosphotransferase system</keyword>